<gene>
    <name evidence="1" type="ORF">R1sor_008032</name>
</gene>
<dbReference type="AlphaFoldDB" id="A0ABD3HTW6"/>
<name>A0ABD3HTW6_9MARC</name>
<dbReference type="CDD" id="cd09487">
    <property type="entry name" value="SAM_superfamily"/>
    <property type="match status" value="1"/>
</dbReference>
<proteinExistence type="predicted"/>
<keyword evidence="2" id="KW-1185">Reference proteome</keyword>
<reference evidence="1 2" key="1">
    <citation type="submission" date="2024-09" db="EMBL/GenBank/DDBJ databases">
        <title>Chromosome-scale assembly of Riccia sorocarpa.</title>
        <authorList>
            <person name="Paukszto L."/>
        </authorList>
    </citation>
    <scope>NUCLEOTIDE SEQUENCE [LARGE SCALE GENOMIC DNA]</scope>
    <source>
        <strain evidence="1">LP-2024</strain>
        <tissue evidence="1">Aerial parts of the thallus</tissue>
    </source>
</reference>
<dbReference type="Proteomes" id="UP001633002">
    <property type="component" value="Unassembled WGS sequence"/>
</dbReference>
<organism evidence="1 2">
    <name type="scientific">Riccia sorocarpa</name>
    <dbReference type="NCBI Taxonomy" id="122646"/>
    <lineage>
        <taxon>Eukaryota</taxon>
        <taxon>Viridiplantae</taxon>
        <taxon>Streptophyta</taxon>
        <taxon>Embryophyta</taxon>
        <taxon>Marchantiophyta</taxon>
        <taxon>Marchantiopsida</taxon>
        <taxon>Marchantiidae</taxon>
        <taxon>Marchantiales</taxon>
        <taxon>Ricciaceae</taxon>
        <taxon>Riccia</taxon>
    </lineage>
</organism>
<sequence length="267" mass="30341">MDWVFEYTGYTGYSEIFRSESVDGPALRELSNSMESLALLGLTLGHRAKLVQYFRDRELNDDIVGREVVKPVKRDKADSNLHKTDALDAIAAMKIAVVATVAQERHQSFSNDSSVRQIDPDYISYDDIFRKKQNGKSMLKDKHPAAKSDTTIRPQRLRNCKVKPTGSQVLPARPRYILPLRSNALISSSKYEDEGNSFTTKNLSFATKKKSSSPHRVEESLSRMKNTPFVNTLVSSPKVVFLPWLEMNSLSHHDPLLRINEETKKRL</sequence>
<evidence type="ECO:0008006" key="3">
    <source>
        <dbReference type="Google" id="ProtNLM"/>
    </source>
</evidence>
<dbReference type="EMBL" id="JBJQOH010000003">
    <property type="protein sequence ID" value="KAL3694381.1"/>
    <property type="molecule type" value="Genomic_DNA"/>
</dbReference>
<dbReference type="SUPFAM" id="SSF47769">
    <property type="entry name" value="SAM/Pointed domain"/>
    <property type="match status" value="1"/>
</dbReference>
<dbReference type="InterPro" id="IPR013761">
    <property type="entry name" value="SAM/pointed_sf"/>
</dbReference>
<evidence type="ECO:0000313" key="1">
    <source>
        <dbReference type="EMBL" id="KAL3694381.1"/>
    </source>
</evidence>
<comment type="caution">
    <text evidence="1">The sequence shown here is derived from an EMBL/GenBank/DDBJ whole genome shotgun (WGS) entry which is preliminary data.</text>
</comment>
<protein>
    <recommendedName>
        <fullName evidence="3">SAM domain-containing protein</fullName>
    </recommendedName>
</protein>
<evidence type="ECO:0000313" key="2">
    <source>
        <dbReference type="Proteomes" id="UP001633002"/>
    </source>
</evidence>
<dbReference type="Gene3D" id="1.10.150.50">
    <property type="entry name" value="Transcription Factor, Ets-1"/>
    <property type="match status" value="1"/>
</dbReference>
<accession>A0ABD3HTW6</accession>